<gene>
    <name evidence="6" type="ORF">PtrM4_133670</name>
</gene>
<evidence type="ECO:0000256" key="3">
    <source>
        <dbReference type="ARBA" id="ARBA00022692"/>
    </source>
</evidence>
<dbReference type="EMBL" id="NQIK02000007">
    <property type="protein sequence ID" value="KAF7568754.1"/>
    <property type="molecule type" value="Genomic_DNA"/>
</dbReference>
<dbReference type="RefSeq" id="XP_001941391.2">
    <property type="nucleotide sequence ID" value="XM_001941356.2"/>
</dbReference>
<evidence type="ECO:0000313" key="7">
    <source>
        <dbReference type="Proteomes" id="UP000245464"/>
    </source>
</evidence>
<dbReference type="GO" id="GO:0015205">
    <property type="term" value="F:nucleobase transmembrane transporter activity"/>
    <property type="evidence" value="ECO:0007669"/>
    <property type="project" value="TreeGrafter"/>
</dbReference>
<dbReference type="KEGG" id="ptrr:6349372"/>
<keyword evidence="5" id="KW-0472">Membrane</keyword>
<evidence type="ECO:0000313" key="6">
    <source>
        <dbReference type="EMBL" id="KAF7568754.1"/>
    </source>
</evidence>
<sequence length="408" mass="44748">MNGANAVRVMLGAIWPSFLTLKNGIPASQGIDTATMISFFLFWLGSVPFLVMHPNELRWLFMAKSVVVPVAWVAILIWAFVGTDGGGDMWNQKAKLEGSAYSWAFLSSLTSVIGNYATLSVNQSDFSRYSRVSVKWQLIYVPFLPIVFTFISFIGVAATSAGAVKYGTLDWDPMALIAHWPSRAARFFAAFSFALAALGVNISANSLSAANDLTALFPQYINIRRGQLLCAVLCWALVPWKILASAGTFLNFMSAYAIFLGPIAAIMVVDFWVVHRGKYDTLALYQYHGIYRYTKGWNWRAIAAFLVGVAPNMPGFINSINTNIHVGVGDRPYKFGWLLGFFATAGVYALLEMVVAPPRETFIEKAVLPDEVYDANGGGFVDEGVSLGSGEEVAGEKVGWKERMSKIL</sequence>
<name>A0A2W1H677_9PLEO</name>
<dbReference type="AlphaFoldDB" id="A0A2W1H677"/>
<comment type="caution">
    <text evidence="6">The sequence shown here is derived from an EMBL/GenBank/DDBJ whole genome shotgun (WGS) entry which is preliminary data.</text>
</comment>
<evidence type="ECO:0000256" key="5">
    <source>
        <dbReference type="ARBA" id="ARBA00023136"/>
    </source>
</evidence>
<protein>
    <submittedName>
        <fullName evidence="6">Uncharacterized protein</fullName>
    </submittedName>
</protein>
<comment type="subcellular location">
    <subcellularLocation>
        <location evidence="1">Membrane</location>
        <topology evidence="1">Multi-pass membrane protein</topology>
    </subcellularLocation>
</comment>
<comment type="similarity">
    <text evidence="2">Belongs to the purine-cytosine permease (2.A.39) family.</text>
</comment>
<evidence type="ECO:0000256" key="2">
    <source>
        <dbReference type="ARBA" id="ARBA00008974"/>
    </source>
</evidence>
<dbReference type="Pfam" id="PF02133">
    <property type="entry name" value="Transp_cyt_pur"/>
    <property type="match status" value="1"/>
</dbReference>
<dbReference type="InterPro" id="IPR045225">
    <property type="entry name" value="Uracil/uridine/allantoin_perm"/>
</dbReference>
<dbReference type="PANTHER" id="PTHR30618:SF0">
    <property type="entry name" value="PURINE-URACIL PERMEASE NCS1"/>
    <property type="match status" value="1"/>
</dbReference>
<keyword evidence="4" id="KW-1133">Transmembrane helix</keyword>
<organism evidence="6 7">
    <name type="scientific">Pyrenophora tritici-repentis</name>
    <dbReference type="NCBI Taxonomy" id="45151"/>
    <lineage>
        <taxon>Eukaryota</taxon>
        <taxon>Fungi</taxon>
        <taxon>Dikarya</taxon>
        <taxon>Ascomycota</taxon>
        <taxon>Pezizomycotina</taxon>
        <taxon>Dothideomycetes</taxon>
        <taxon>Pleosporomycetidae</taxon>
        <taxon>Pleosporales</taxon>
        <taxon>Pleosporineae</taxon>
        <taxon>Pleosporaceae</taxon>
        <taxon>Pyrenophora</taxon>
    </lineage>
</organism>
<dbReference type="Proteomes" id="UP000245464">
    <property type="component" value="Chromosome 7"/>
</dbReference>
<keyword evidence="3" id="KW-0812">Transmembrane</keyword>
<dbReference type="GeneID" id="6349372"/>
<dbReference type="PANTHER" id="PTHR30618">
    <property type="entry name" value="NCS1 FAMILY PURINE/PYRIMIDINE TRANSPORTER"/>
    <property type="match status" value="1"/>
</dbReference>
<proteinExistence type="inferred from homology"/>
<accession>A0A2W1H677</accession>
<dbReference type="Gene3D" id="1.10.4160.10">
    <property type="entry name" value="Hydantoin permease"/>
    <property type="match status" value="1"/>
</dbReference>
<dbReference type="InterPro" id="IPR001248">
    <property type="entry name" value="Pur-cyt_permease"/>
</dbReference>
<evidence type="ECO:0000256" key="1">
    <source>
        <dbReference type="ARBA" id="ARBA00004141"/>
    </source>
</evidence>
<dbReference type="GO" id="GO:0005886">
    <property type="term" value="C:plasma membrane"/>
    <property type="evidence" value="ECO:0007669"/>
    <property type="project" value="TreeGrafter"/>
</dbReference>
<evidence type="ECO:0000256" key="4">
    <source>
        <dbReference type="ARBA" id="ARBA00022989"/>
    </source>
</evidence>
<reference evidence="6 7" key="1">
    <citation type="journal article" date="2018" name="BMC Genomics">
        <title>Comparative genomics of the wheat fungal pathogen Pyrenophora tritici-repentis reveals chromosomal variations and genome plasticity.</title>
        <authorList>
            <person name="Moolhuijzen P."/>
            <person name="See P.T."/>
            <person name="Hane J.K."/>
            <person name="Shi G."/>
            <person name="Liu Z."/>
            <person name="Oliver R.P."/>
            <person name="Moffat C.S."/>
        </authorList>
    </citation>
    <scope>NUCLEOTIDE SEQUENCE [LARGE SCALE GENOMIC DNA]</scope>
    <source>
        <strain evidence="6">M4</strain>
    </source>
</reference>